<feature type="region of interest" description="Disordered" evidence="1">
    <location>
        <begin position="31"/>
        <end position="58"/>
    </location>
</feature>
<name>A0AAV4P0X3_CAEEX</name>
<accession>A0AAV4P0X3</accession>
<feature type="compositionally biased region" description="Basic and acidic residues" evidence="1">
    <location>
        <begin position="31"/>
        <end position="42"/>
    </location>
</feature>
<protein>
    <submittedName>
        <fullName evidence="2">Uncharacterized protein</fullName>
    </submittedName>
</protein>
<gene>
    <name evidence="2" type="ORF">CEXT_412641</name>
</gene>
<evidence type="ECO:0000313" key="3">
    <source>
        <dbReference type="Proteomes" id="UP001054945"/>
    </source>
</evidence>
<dbReference type="Proteomes" id="UP001054945">
    <property type="component" value="Unassembled WGS sequence"/>
</dbReference>
<keyword evidence="3" id="KW-1185">Reference proteome</keyword>
<organism evidence="2 3">
    <name type="scientific">Caerostris extrusa</name>
    <name type="common">Bark spider</name>
    <name type="synonym">Caerostris bankana</name>
    <dbReference type="NCBI Taxonomy" id="172846"/>
    <lineage>
        <taxon>Eukaryota</taxon>
        <taxon>Metazoa</taxon>
        <taxon>Ecdysozoa</taxon>
        <taxon>Arthropoda</taxon>
        <taxon>Chelicerata</taxon>
        <taxon>Arachnida</taxon>
        <taxon>Araneae</taxon>
        <taxon>Araneomorphae</taxon>
        <taxon>Entelegynae</taxon>
        <taxon>Araneoidea</taxon>
        <taxon>Araneidae</taxon>
        <taxon>Caerostris</taxon>
    </lineage>
</organism>
<proteinExistence type="predicted"/>
<reference evidence="2 3" key="1">
    <citation type="submission" date="2021-06" db="EMBL/GenBank/DDBJ databases">
        <title>Caerostris extrusa draft genome.</title>
        <authorList>
            <person name="Kono N."/>
            <person name="Arakawa K."/>
        </authorList>
    </citation>
    <scope>NUCLEOTIDE SEQUENCE [LARGE SCALE GENOMIC DNA]</scope>
</reference>
<evidence type="ECO:0000256" key="1">
    <source>
        <dbReference type="SAM" id="MobiDB-lite"/>
    </source>
</evidence>
<comment type="caution">
    <text evidence="2">The sequence shown here is derived from an EMBL/GenBank/DDBJ whole genome shotgun (WGS) entry which is preliminary data.</text>
</comment>
<dbReference type="AlphaFoldDB" id="A0AAV4P0X3"/>
<evidence type="ECO:0000313" key="2">
    <source>
        <dbReference type="EMBL" id="GIX89856.1"/>
    </source>
</evidence>
<sequence>MAEFHSRNGSGGSIEESNIAREHILMAWRTTEERSSPQKEHLLITTDQKNGSKRKQKSLQREIFFKPAPLKEKIFEYSRSNFLRNFSIESSFLCEESRLNRWRYGIKWYKVLRTKTVGENLPLPGVFGDS</sequence>
<dbReference type="EMBL" id="BPLR01003892">
    <property type="protein sequence ID" value="GIX89856.1"/>
    <property type="molecule type" value="Genomic_DNA"/>
</dbReference>